<dbReference type="Proteomes" id="UP000283946">
    <property type="component" value="Chromosome"/>
</dbReference>
<feature type="region of interest" description="Disordered" evidence="1">
    <location>
        <begin position="157"/>
        <end position="193"/>
    </location>
</feature>
<evidence type="ECO:0000256" key="1">
    <source>
        <dbReference type="SAM" id="MobiDB-lite"/>
    </source>
</evidence>
<dbReference type="AlphaFoldDB" id="A0AAD1AD68"/>
<keyword evidence="2" id="KW-0472">Membrane</keyword>
<sequence>MDSNTTNTILTVAASLLGALVGILVGHLLTKSREHESQRRTLRIQYLIQAYHSITNAVDREAVTREQVQAAEDAVIDIVLLGKREEIQAVETIQNTGNEEGFNLKPIMDALRKSLREELRLPTVEAKAVYLRWAPANLLPSKPLEVSVILATPIDGQHAQTDSVRTKSQSSEHPTGSGSGSLSGGTVPRPSAG</sequence>
<gene>
    <name evidence="3" type="ORF">C7V51_10270</name>
</gene>
<proteinExistence type="predicted"/>
<dbReference type="RefSeq" id="WP_104265373.1">
    <property type="nucleotide sequence ID" value="NZ_CP028130.1"/>
</dbReference>
<accession>A0AAD1AD68</accession>
<name>A0AAD1AD68_9MICO</name>
<evidence type="ECO:0000256" key="2">
    <source>
        <dbReference type="SAM" id="Phobius"/>
    </source>
</evidence>
<reference evidence="3 4" key="1">
    <citation type="submission" date="2018-03" db="EMBL/GenBank/DDBJ databases">
        <title>Bacteriophage NCPPB3778 and a type I-E CRISPR drive the evolution of the US Biological Select Agent, Rathayibacter toxicus.</title>
        <authorList>
            <person name="Davis E.W.II."/>
            <person name="Tabima J.F."/>
            <person name="Weisberg A.J."/>
            <person name="Dantas Lopes L."/>
            <person name="Wiseman M.S."/>
            <person name="Wiseman M.S."/>
            <person name="Pupko T."/>
            <person name="Belcher M.S."/>
            <person name="Sechler A.J."/>
            <person name="Tancos M.A."/>
            <person name="Schroeder B.K."/>
            <person name="Murray T.D."/>
            <person name="Luster D.G."/>
            <person name="Schneider W.L."/>
            <person name="Rogers E."/>
            <person name="Andreote F.D."/>
            <person name="Grunwald N.J."/>
            <person name="Putnam M.L."/>
            <person name="Chang J.H."/>
        </authorList>
    </citation>
    <scope>NUCLEOTIDE SEQUENCE [LARGE SCALE GENOMIC DNA]</scope>
    <source>
        <strain evidence="3 4">NCCPB 2253</strain>
    </source>
</reference>
<organism evidence="3 4">
    <name type="scientific">Rathayibacter iranicus</name>
    <dbReference type="NCBI Taxonomy" id="59737"/>
    <lineage>
        <taxon>Bacteria</taxon>
        <taxon>Bacillati</taxon>
        <taxon>Actinomycetota</taxon>
        <taxon>Actinomycetes</taxon>
        <taxon>Micrococcales</taxon>
        <taxon>Microbacteriaceae</taxon>
        <taxon>Rathayibacter</taxon>
    </lineage>
</organism>
<feature type="transmembrane region" description="Helical" evidence="2">
    <location>
        <begin position="12"/>
        <end position="30"/>
    </location>
</feature>
<keyword evidence="2" id="KW-1133">Transmembrane helix</keyword>
<feature type="compositionally biased region" description="Polar residues" evidence="1">
    <location>
        <begin position="158"/>
        <end position="174"/>
    </location>
</feature>
<keyword evidence="2" id="KW-0812">Transmembrane</keyword>
<dbReference type="EMBL" id="CP028130">
    <property type="protein sequence ID" value="AZZ56226.1"/>
    <property type="molecule type" value="Genomic_DNA"/>
</dbReference>
<protein>
    <submittedName>
        <fullName evidence="3">Uncharacterized protein</fullName>
    </submittedName>
</protein>
<evidence type="ECO:0000313" key="3">
    <source>
        <dbReference type="EMBL" id="AZZ56226.1"/>
    </source>
</evidence>
<dbReference type="KEGG" id="ria:C7V51_10270"/>
<evidence type="ECO:0000313" key="4">
    <source>
        <dbReference type="Proteomes" id="UP000283946"/>
    </source>
</evidence>